<feature type="region of interest" description="Disordered" evidence="1">
    <location>
        <begin position="64"/>
        <end position="83"/>
    </location>
</feature>
<evidence type="ECO:0000313" key="3">
    <source>
        <dbReference type="EMBL" id="CAB1452770.1"/>
    </source>
</evidence>
<proteinExistence type="predicted"/>
<evidence type="ECO:0000256" key="2">
    <source>
        <dbReference type="SAM" id="SignalP"/>
    </source>
</evidence>
<sequence length="133" mass="14810">MAVVMVMMMVVVVVGRAVYSPPLGLGTESGERSCWRQAGVTLGVRESERRFIQELVNTHSSDTYTERKGECSNKRGRPVARHLHTGPGFARVTGFARREQSCFKTICSSEYFSGGLSSRWTNARHGQTAKRKL</sequence>
<reference evidence="3" key="1">
    <citation type="submission" date="2020-03" db="EMBL/GenBank/DDBJ databases">
        <authorList>
            <person name="Weist P."/>
        </authorList>
    </citation>
    <scope>NUCLEOTIDE SEQUENCE</scope>
</reference>
<dbReference type="EMBL" id="CADEAL010004143">
    <property type="protein sequence ID" value="CAB1452770.1"/>
    <property type="molecule type" value="Genomic_DNA"/>
</dbReference>
<gene>
    <name evidence="3" type="ORF">PLEPLA_LOCUS40520</name>
</gene>
<comment type="caution">
    <text evidence="3">The sequence shown here is derived from an EMBL/GenBank/DDBJ whole genome shotgun (WGS) entry which is preliminary data.</text>
</comment>
<feature type="compositionally biased region" description="Basic and acidic residues" evidence="1">
    <location>
        <begin position="64"/>
        <end position="73"/>
    </location>
</feature>
<dbReference type="Proteomes" id="UP001153269">
    <property type="component" value="Unassembled WGS sequence"/>
</dbReference>
<organism evidence="3 4">
    <name type="scientific">Pleuronectes platessa</name>
    <name type="common">European plaice</name>
    <dbReference type="NCBI Taxonomy" id="8262"/>
    <lineage>
        <taxon>Eukaryota</taxon>
        <taxon>Metazoa</taxon>
        <taxon>Chordata</taxon>
        <taxon>Craniata</taxon>
        <taxon>Vertebrata</taxon>
        <taxon>Euteleostomi</taxon>
        <taxon>Actinopterygii</taxon>
        <taxon>Neopterygii</taxon>
        <taxon>Teleostei</taxon>
        <taxon>Neoteleostei</taxon>
        <taxon>Acanthomorphata</taxon>
        <taxon>Carangaria</taxon>
        <taxon>Pleuronectiformes</taxon>
        <taxon>Pleuronectoidei</taxon>
        <taxon>Pleuronectidae</taxon>
        <taxon>Pleuronectes</taxon>
    </lineage>
</organism>
<evidence type="ECO:0008006" key="5">
    <source>
        <dbReference type="Google" id="ProtNLM"/>
    </source>
</evidence>
<evidence type="ECO:0000256" key="1">
    <source>
        <dbReference type="SAM" id="MobiDB-lite"/>
    </source>
</evidence>
<keyword evidence="2" id="KW-0732">Signal</keyword>
<feature type="compositionally biased region" description="Basic residues" evidence="1">
    <location>
        <begin position="74"/>
        <end position="83"/>
    </location>
</feature>
<protein>
    <recommendedName>
        <fullName evidence="5">Secreted protein</fullName>
    </recommendedName>
</protein>
<evidence type="ECO:0000313" key="4">
    <source>
        <dbReference type="Proteomes" id="UP001153269"/>
    </source>
</evidence>
<accession>A0A9N7VR00</accession>
<feature type="chain" id="PRO_5040511855" description="Secreted protein" evidence="2">
    <location>
        <begin position="18"/>
        <end position="133"/>
    </location>
</feature>
<name>A0A9N7VR00_PLEPL</name>
<feature type="signal peptide" evidence="2">
    <location>
        <begin position="1"/>
        <end position="17"/>
    </location>
</feature>
<dbReference type="AlphaFoldDB" id="A0A9N7VR00"/>
<keyword evidence="4" id="KW-1185">Reference proteome</keyword>